<evidence type="ECO:0000256" key="1">
    <source>
        <dbReference type="ARBA" id="ARBA00006484"/>
    </source>
</evidence>
<organism evidence="2 3">
    <name type="scientific">Extensimonas vulgaris</name>
    <dbReference type="NCBI Taxonomy" id="1031594"/>
    <lineage>
        <taxon>Bacteria</taxon>
        <taxon>Pseudomonadati</taxon>
        <taxon>Pseudomonadota</taxon>
        <taxon>Betaproteobacteria</taxon>
        <taxon>Burkholderiales</taxon>
        <taxon>Comamonadaceae</taxon>
        <taxon>Extensimonas</taxon>
    </lineage>
</organism>
<dbReference type="PANTHER" id="PTHR42760">
    <property type="entry name" value="SHORT-CHAIN DEHYDROGENASES/REDUCTASES FAMILY MEMBER"/>
    <property type="match status" value="1"/>
</dbReference>
<reference evidence="2 3" key="1">
    <citation type="submission" date="2018-07" db="EMBL/GenBank/DDBJ databases">
        <title>Genomic Encyclopedia of Type Strains, Phase IV (KMG-IV): sequencing the most valuable type-strain genomes for metagenomic binning, comparative biology and taxonomic classification.</title>
        <authorList>
            <person name="Goeker M."/>
        </authorList>
    </citation>
    <scope>NUCLEOTIDE SEQUENCE [LARGE SCALE GENOMIC DNA]</scope>
    <source>
        <strain evidence="2 3">DSM 100911</strain>
    </source>
</reference>
<dbReference type="AlphaFoldDB" id="A0A369AU90"/>
<dbReference type="FunFam" id="3.40.50.720:FF:000084">
    <property type="entry name" value="Short-chain dehydrogenase reductase"/>
    <property type="match status" value="1"/>
</dbReference>
<keyword evidence="3" id="KW-1185">Reference proteome</keyword>
<dbReference type="InterPro" id="IPR036291">
    <property type="entry name" value="NAD(P)-bd_dom_sf"/>
</dbReference>
<dbReference type="Proteomes" id="UP000252174">
    <property type="component" value="Unassembled WGS sequence"/>
</dbReference>
<evidence type="ECO:0000313" key="3">
    <source>
        <dbReference type="Proteomes" id="UP000252174"/>
    </source>
</evidence>
<dbReference type="PRINTS" id="PR00080">
    <property type="entry name" value="SDRFAMILY"/>
</dbReference>
<accession>A0A369AU90</accession>
<sequence>MDLDLKGKSVIVTGGGSNIGRAIVLAFAGEGAHVTIGDIDTAQAEKTAEFARTLGAASAQVVKTDVTQFDQVGALFKAAMDKHGRVDVLVNNVGWDQLMFFTQTTPEFWRKVIDINYVGVLNCTKHALDIMIKQNSGAIVSISSDASRQGEPREAVYGGVKAAVNSFMKTIAKENGRYGIRCNVVCPGVTIPSSADEVGGNSMWTHAESMFTPEQLEKVAKALPLRKVGRPQDIANAVVFMASNKAAGHVTGQVLSVSGGYSMIG</sequence>
<comment type="similarity">
    <text evidence="1">Belongs to the short-chain dehydrogenases/reductases (SDR) family.</text>
</comment>
<dbReference type="GO" id="GO:0016616">
    <property type="term" value="F:oxidoreductase activity, acting on the CH-OH group of donors, NAD or NADP as acceptor"/>
    <property type="evidence" value="ECO:0007669"/>
    <property type="project" value="TreeGrafter"/>
</dbReference>
<dbReference type="InterPro" id="IPR002347">
    <property type="entry name" value="SDR_fam"/>
</dbReference>
<dbReference type="GO" id="GO:0030497">
    <property type="term" value="P:fatty acid elongation"/>
    <property type="evidence" value="ECO:0007669"/>
    <property type="project" value="TreeGrafter"/>
</dbReference>
<dbReference type="SUPFAM" id="SSF51735">
    <property type="entry name" value="NAD(P)-binding Rossmann-fold domains"/>
    <property type="match status" value="1"/>
</dbReference>
<proteinExistence type="inferred from homology"/>
<dbReference type="RefSeq" id="WP_114481944.1">
    <property type="nucleotide sequence ID" value="NZ_QPJU01000001.1"/>
</dbReference>
<dbReference type="Pfam" id="PF13561">
    <property type="entry name" value="adh_short_C2"/>
    <property type="match status" value="1"/>
</dbReference>
<dbReference type="Gene3D" id="3.40.50.720">
    <property type="entry name" value="NAD(P)-binding Rossmann-like Domain"/>
    <property type="match status" value="1"/>
</dbReference>
<dbReference type="PRINTS" id="PR00081">
    <property type="entry name" value="GDHRDH"/>
</dbReference>
<evidence type="ECO:0000313" key="2">
    <source>
        <dbReference type="EMBL" id="RCX11797.1"/>
    </source>
</evidence>
<dbReference type="OrthoDB" id="9806974at2"/>
<dbReference type="EMBL" id="QPJU01000001">
    <property type="protein sequence ID" value="RCX11797.1"/>
    <property type="molecule type" value="Genomic_DNA"/>
</dbReference>
<comment type="caution">
    <text evidence="2">The sequence shown here is derived from an EMBL/GenBank/DDBJ whole genome shotgun (WGS) entry which is preliminary data.</text>
</comment>
<dbReference type="CDD" id="cd05233">
    <property type="entry name" value="SDR_c"/>
    <property type="match status" value="1"/>
</dbReference>
<protein>
    <submittedName>
        <fullName evidence="2">NAD(P)-dependent dehydrogenase (Short-subunit alcohol dehydrogenase family)</fullName>
    </submittedName>
</protein>
<dbReference type="PANTHER" id="PTHR42760:SF40">
    <property type="entry name" value="3-OXOACYL-[ACYL-CARRIER-PROTEIN] REDUCTASE, CHLOROPLASTIC"/>
    <property type="match status" value="1"/>
</dbReference>
<name>A0A369AU90_9BURK</name>
<gene>
    <name evidence="2" type="ORF">DFR45_101327</name>
</gene>